<accession>A0A4R4WDV0</accession>
<sequence length="106" mass="11180">MSALKHKRAVDQCLRSVHLEAAGTVYDASTLPAPVAEQDGRIQGLLTSTVSDDGLQVISLDALVQHVSIGSALLTAAADHKPKPSIPLTGNYGIPRRDELTLELAI</sequence>
<dbReference type="RefSeq" id="WP_132327027.1">
    <property type="nucleotide sequence ID" value="NZ_SMKR01000236.1"/>
</dbReference>
<dbReference type="EMBL" id="SMKR01000236">
    <property type="protein sequence ID" value="TDD14264.1"/>
    <property type="molecule type" value="Genomic_DNA"/>
</dbReference>
<gene>
    <name evidence="1" type="ORF">E1218_33300</name>
</gene>
<comment type="caution">
    <text evidence="1">The sequence shown here is derived from an EMBL/GenBank/DDBJ whole genome shotgun (WGS) entry which is preliminary data.</text>
</comment>
<proteinExistence type="predicted"/>
<organism evidence="1 2">
    <name type="scientific">Kribbella turkmenica</name>
    <dbReference type="NCBI Taxonomy" id="2530375"/>
    <lineage>
        <taxon>Bacteria</taxon>
        <taxon>Bacillati</taxon>
        <taxon>Actinomycetota</taxon>
        <taxon>Actinomycetes</taxon>
        <taxon>Propionibacteriales</taxon>
        <taxon>Kribbellaceae</taxon>
        <taxon>Kribbella</taxon>
    </lineage>
</organism>
<keyword evidence="2" id="KW-1185">Reference proteome</keyword>
<evidence type="ECO:0000313" key="2">
    <source>
        <dbReference type="Proteomes" id="UP000295172"/>
    </source>
</evidence>
<dbReference type="AlphaFoldDB" id="A0A4R4WDV0"/>
<protein>
    <submittedName>
        <fullName evidence="1">Uncharacterized protein</fullName>
    </submittedName>
</protein>
<dbReference type="Proteomes" id="UP000295172">
    <property type="component" value="Unassembled WGS sequence"/>
</dbReference>
<dbReference type="OrthoDB" id="9799092at2"/>
<evidence type="ECO:0000313" key="1">
    <source>
        <dbReference type="EMBL" id="TDD14264.1"/>
    </source>
</evidence>
<name>A0A4R4WDV0_9ACTN</name>
<reference evidence="1 2" key="1">
    <citation type="submission" date="2019-02" db="EMBL/GenBank/DDBJ databases">
        <title>Draft genome sequences of novel Actinobacteria.</title>
        <authorList>
            <person name="Sahin N."/>
            <person name="Ay H."/>
            <person name="Saygin H."/>
        </authorList>
    </citation>
    <scope>NUCLEOTIDE SEQUENCE [LARGE SCALE GENOMIC DNA]</scope>
    <source>
        <strain evidence="1 2">16K104</strain>
    </source>
</reference>